<evidence type="ECO:0000313" key="1">
    <source>
        <dbReference type="EMBL" id="EEF45510.1"/>
    </source>
</evidence>
<keyword evidence="2" id="KW-1185">Reference proteome</keyword>
<name>B9RT27_RICCO</name>
<protein>
    <submittedName>
        <fullName evidence="1">Uncharacterized protein</fullName>
    </submittedName>
</protein>
<dbReference type="InParanoid" id="B9RT27"/>
<dbReference type="AlphaFoldDB" id="B9RT27"/>
<dbReference type="Proteomes" id="UP000008311">
    <property type="component" value="Unassembled WGS sequence"/>
</dbReference>
<gene>
    <name evidence="1" type="ORF">RCOM_0680410</name>
</gene>
<proteinExistence type="predicted"/>
<sequence length="71" mass="8238">MLGEIGFRESCTWCITRIRNEVNLLEELERRMKERDYAGGSMGLVFVDVEQEAKEEIVSLHQREVSLGIHT</sequence>
<organism evidence="1 2">
    <name type="scientific">Ricinus communis</name>
    <name type="common">Castor bean</name>
    <dbReference type="NCBI Taxonomy" id="3988"/>
    <lineage>
        <taxon>Eukaryota</taxon>
        <taxon>Viridiplantae</taxon>
        <taxon>Streptophyta</taxon>
        <taxon>Embryophyta</taxon>
        <taxon>Tracheophyta</taxon>
        <taxon>Spermatophyta</taxon>
        <taxon>Magnoliopsida</taxon>
        <taxon>eudicotyledons</taxon>
        <taxon>Gunneridae</taxon>
        <taxon>Pentapetalae</taxon>
        <taxon>rosids</taxon>
        <taxon>fabids</taxon>
        <taxon>Malpighiales</taxon>
        <taxon>Euphorbiaceae</taxon>
        <taxon>Acalyphoideae</taxon>
        <taxon>Acalypheae</taxon>
        <taxon>Ricinus</taxon>
    </lineage>
</organism>
<dbReference type="EMBL" id="EQ973812">
    <property type="protein sequence ID" value="EEF45510.1"/>
    <property type="molecule type" value="Genomic_DNA"/>
</dbReference>
<accession>B9RT27</accession>
<evidence type="ECO:0000313" key="2">
    <source>
        <dbReference type="Proteomes" id="UP000008311"/>
    </source>
</evidence>
<reference evidence="2" key="1">
    <citation type="journal article" date="2010" name="Nat. Biotechnol.">
        <title>Draft genome sequence of the oilseed species Ricinus communis.</title>
        <authorList>
            <person name="Chan A.P."/>
            <person name="Crabtree J."/>
            <person name="Zhao Q."/>
            <person name="Lorenzi H."/>
            <person name="Orvis J."/>
            <person name="Puiu D."/>
            <person name="Melake-Berhan A."/>
            <person name="Jones K.M."/>
            <person name="Redman J."/>
            <person name="Chen G."/>
            <person name="Cahoon E.B."/>
            <person name="Gedil M."/>
            <person name="Stanke M."/>
            <person name="Haas B.J."/>
            <person name="Wortman J.R."/>
            <person name="Fraser-Liggett C.M."/>
            <person name="Ravel J."/>
            <person name="Rabinowicz P.D."/>
        </authorList>
    </citation>
    <scope>NUCLEOTIDE SEQUENCE [LARGE SCALE GENOMIC DNA]</scope>
    <source>
        <strain evidence="2">cv. Hale</strain>
    </source>
</reference>